<reference evidence="2" key="1">
    <citation type="submission" date="2024-04" db="EMBL/GenBank/DDBJ databases">
        <authorList>
            <consortium name="Molecular Ecology Group"/>
        </authorList>
    </citation>
    <scope>NUCLEOTIDE SEQUENCE</scope>
</reference>
<sequence length="108" mass="12163">MISKHLEHDYRLAKGCFRVQGKPRASHDHDAGSSRKVGARSRRETSRGTDRPIHVTDLYWPLLNFAFLNQKANQNIENASTTRFVRLAECTIGGRVTIVTRSGGKRGE</sequence>
<evidence type="ECO:0000256" key="1">
    <source>
        <dbReference type="SAM" id="MobiDB-lite"/>
    </source>
</evidence>
<dbReference type="EMBL" id="OZ034835">
    <property type="protein sequence ID" value="CAL1677396.1"/>
    <property type="molecule type" value="Genomic_DNA"/>
</dbReference>
<evidence type="ECO:0000313" key="3">
    <source>
        <dbReference type="Proteomes" id="UP001497644"/>
    </source>
</evidence>
<gene>
    <name evidence="2" type="ORF">LPLAT_LOCUS3406</name>
</gene>
<feature type="compositionally biased region" description="Basic and acidic residues" evidence="1">
    <location>
        <begin position="41"/>
        <end position="50"/>
    </location>
</feature>
<feature type="region of interest" description="Disordered" evidence="1">
    <location>
        <begin position="21"/>
        <end position="50"/>
    </location>
</feature>
<keyword evidence="3" id="KW-1185">Reference proteome</keyword>
<dbReference type="Proteomes" id="UP001497644">
    <property type="component" value="Chromosome 12"/>
</dbReference>
<organism evidence="2 3">
    <name type="scientific">Lasius platythorax</name>
    <dbReference type="NCBI Taxonomy" id="488582"/>
    <lineage>
        <taxon>Eukaryota</taxon>
        <taxon>Metazoa</taxon>
        <taxon>Ecdysozoa</taxon>
        <taxon>Arthropoda</taxon>
        <taxon>Hexapoda</taxon>
        <taxon>Insecta</taxon>
        <taxon>Pterygota</taxon>
        <taxon>Neoptera</taxon>
        <taxon>Endopterygota</taxon>
        <taxon>Hymenoptera</taxon>
        <taxon>Apocrita</taxon>
        <taxon>Aculeata</taxon>
        <taxon>Formicoidea</taxon>
        <taxon>Formicidae</taxon>
        <taxon>Formicinae</taxon>
        <taxon>Lasius</taxon>
        <taxon>Lasius</taxon>
    </lineage>
</organism>
<protein>
    <submittedName>
        <fullName evidence="2">Uncharacterized protein</fullName>
    </submittedName>
</protein>
<proteinExistence type="predicted"/>
<accession>A0AAV2NDG8</accession>
<dbReference type="AlphaFoldDB" id="A0AAV2NDG8"/>
<evidence type="ECO:0000313" key="2">
    <source>
        <dbReference type="EMBL" id="CAL1677396.1"/>
    </source>
</evidence>
<name>A0AAV2NDG8_9HYME</name>